<evidence type="ECO:0000256" key="1">
    <source>
        <dbReference type="ARBA" id="ARBA00004604"/>
    </source>
</evidence>
<evidence type="ECO:0000256" key="4">
    <source>
        <dbReference type="ARBA" id="ARBA00023242"/>
    </source>
</evidence>
<name>A0A8K1FGJ6_PYTOL</name>
<dbReference type="GO" id="GO:0042273">
    <property type="term" value="P:ribosomal large subunit biogenesis"/>
    <property type="evidence" value="ECO:0007669"/>
    <property type="project" value="TreeGrafter"/>
</dbReference>
<evidence type="ECO:0000256" key="5">
    <source>
        <dbReference type="SAM" id="MobiDB-lite"/>
    </source>
</evidence>
<dbReference type="PANTHER" id="PTHR13243:SF1">
    <property type="entry name" value="NUCLEOLAR PROTEIN 16"/>
    <property type="match status" value="1"/>
</dbReference>
<feature type="compositionally biased region" description="Basic and acidic residues" evidence="5">
    <location>
        <begin position="78"/>
        <end position="98"/>
    </location>
</feature>
<dbReference type="PANTHER" id="PTHR13243">
    <property type="entry name" value="HSPC111 PROTEIN-RELATED"/>
    <property type="match status" value="1"/>
</dbReference>
<dbReference type="Pfam" id="PF09420">
    <property type="entry name" value="Nop16"/>
    <property type="match status" value="2"/>
</dbReference>
<gene>
    <name evidence="6" type="ORF">Poli38472_006917</name>
</gene>
<accession>A0A8K1FGJ6</accession>
<comment type="similarity">
    <text evidence="2">Belongs to the NOP16 family.</text>
</comment>
<keyword evidence="4" id="KW-0539">Nucleus</keyword>
<comment type="subcellular location">
    <subcellularLocation>
        <location evidence="1">Nucleus</location>
        <location evidence="1">Nucleolus</location>
    </subcellularLocation>
</comment>
<keyword evidence="7" id="KW-1185">Reference proteome</keyword>
<evidence type="ECO:0000256" key="2">
    <source>
        <dbReference type="ARBA" id="ARBA00008479"/>
    </source>
</evidence>
<proteinExistence type="inferred from homology"/>
<dbReference type="InterPro" id="IPR019002">
    <property type="entry name" value="Ribosome_biogenesis_Nop16"/>
</dbReference>
<feature type="region of interest" description="Disordered" evidence="5">
    <location>
        <begin position="1"/>
        <end position="22"/>
    </location>
</feature>
<organism evidence="6 7">
    <name type="scientific">Pythium oligandrum</name>
    <name type="common">Mycoparasitic fungus</name>
    <dbReference type="NCBI Taxonomy" id="41045"/>
    <lineage>
        <taxon>Eukaryota</taxon>
        <taxon>Sar</taxon>
        <taxon>Stramenopiles</taxon>
        <taxon>Oomycota</taxon>
        <taxon>Peronosporomycetes</taxon>
        <taxon>Pythiales</taxon>
        <taxon>Pythiaceae</taxon>
        <taxon>Pythium</taxon>
    </lineage>
</organism>
<dbReference type="OrthoDB" id="285729at2759"/>
<protein>
    <recommendedName>
        <fullName evidence="3">Nucleolar protein 16</fullName>
    </recommendedName>
</protein>
<reference evidence="6" key="1">
    <citation type="submission" date="2019-03" db="EMBL/GenBank/DDBJ databases">
        <title>Long read genome sequence of the mycoparasitic Pythium oligandrum ATCC 38472 isolated from sugarbeet rhizosphere.</title>
        <authorList>
            <person name="Gaulin E."/>
        </authorList>
    </citation>
    <scope>NUCLEOTIDE SEQUENCE</scope>
    <source>
        <strain evidence="6">ATCC 38472_TT</strain>
    </source>
</reference>
<evidence type="ECO:0000313" key="7">
    <source>
        <dbReference type="Proteomes" id="UP000794436"/>
    </source>
</evidence>
<dbReference type="AlphaFoldDB" id="A0A8K1FGJ6"/>
<dbReference type="EMBL" id="SPLM01000110">
    <property type="protein sequence ID" value="TMW58772.1"/>
    <property type="molecule type" value="Genomic_DNA"/>
</dbReference>
<feature type="region of interest" description="Disordered" evidence="5">
    <location>
        <begin position="76"/>
        <end position="98"/>
    </location>
</feature>
<evidence type="ECO:0000256" key="3">
    <source>
        <dbReference type="ARBA" id="ARBA00015522"/>
    </source>
</evidence>
<dbReference type="GO" id="GO:0005730">
    <property type="term" value="C:nucleolus"/>
    <property type="evidence" value="ECO:0007669"/>
    <property type="project" value="UniProtKB-SubCell"/>
</dbReference>
<comment type="caution">
    <text evidence="6">The sequence shown here is derived from an EMBL/GenBank/DDBJ whole genome shotgun (WGS) entry which is preliminary data.</text>
</comment>
<dbReference type="Proteomes" id="UP000794436">
    <property type="component" value="Unassembled WGS sequence"/>
</dbReference>
<evidence type="ECO:0000313" key="6">
    <source>
        <dbReference type="EMBL" id="TMW58772.1"/>
    </source>
</evidence>
<sequence length="171" mass="20254">MPRYGTKIKKRSKTKIKRQAKPLRRYRSRFVGDERIREQWDHKLTTKQNYENLGLNVDPNTPTELHKSIEGAENALDDEPKLFHVPDSDFLSERNPRKPENYMSEEEIKYLRPLIAKYRDDFKAMERDIKINKQQWTAQKLKTRCARLALLDAKVIRNVAPAKTTDAEKDE</sequence>